<sequence length="375" mass="40563">MRKVLSIHWGFSLGGVAQYAATLERVRARMPLQLRSLCLLPRGRVVDEATLAKLDVRVLPVRSLADLTWIRGARRVIAEEAPDCVLSHGFNGHLVALLGTRGRSTDVIRLATYHGSYHPPSRGKRLVAPLYNGFTHWYLRSRAAGVLNVAQFCADFLADHGVPASKLTVVHNGIPDLKLDPGVREAIRREWGFGPEHTLIGVASRLDPVKGLEYLLQAFAGVAQDHLGARLVLMGDGTVRSDLEAQAGALGIRDRVLFTGMRADVPQCLAALDVFALPSLAEYHSIGLLEAMRAGLPIVATDVGGNTESVRDGQEGLIVAPADAVGLKSALARLLDDRDLCARLGQAARSRFVSEFTEYAMLAKTASWLSRVCGD</sequence>
<protein>
    <submittedName>
        <fullName evidence="3">Glycosyltransferase</fullName>
    </submittedName>
</protein>
<dbReference type="GO" id="GO:1901135">
    <property type="term" value="P:carbohydrate derivative metabolic process"/>
    <property type="evidence" value="ECO:0007669"/>
    <property type="project" value="UniProtKB-ARBA"/>
</dbReference>
<feature type="domain" description="Glycosyl transferase family 1" evidence="1">
    <location>
        <begin position="184"/>
        <end position="350"/>
    </location>
</feature>
<organism evidence="3 4">
    <name type="scientific">Thiohalobacter thiocyanaticus</name>
    <dbReference type="NCBI Taxonomy" id="585455"/>
    <lineage>
        <taxon>Bacteria</taxon>
        <taxon>Pseudomonadati</taxon>
        <taxon>Pseudomonadota</taxon>
        <taxon>Gammaproteobacteria</taxon>
        <taxon>Thiohalobacterales</taxon>
        <taxon>Thiohalobacteraceae</taxon>
        <taxon>Thiohalobacter</taxon>
    </lineage>
</organism>
<evidence type="ECO:0000313" key="4">
    <source>
        <dbReference type="Proteomes" id="UP000218765"/>
    </source>
</evidence>
<name>A0A1Z4VMY5_9GAMM</name>
<proteinExistence type="predicted"/>
<gene>
    <name evidence="3" type="ORF">FOKN1_0584</name>
</gene>
<dbReference type="KEGG" id="ttc:FOKN1_0584"/>
<evidence type="ECO:0000313" key="3">
    <source>
        <dbReference type="EMBL" id="BAZ92986.1"/>
    </source>
</evidence>
<dbReference type="Pfam" id="PF13439">
    <property type="entry name" value="Glyco_transf_4"/>
    <property type="match status" value="1"/>
</dbReference>
<dbReference type="InterPro" id="IPR028098">
    <property type="entry name" value="Glyco_trans_4-like_N"/>
</dbReference>
<dbReference type="Gene3D" id="3.40.50.2000">
    <property type="entry name" value="Glycogen Phosphorylase B"/>
    <property type="match status" value="2"/>
</dbReference>
<dbReference type="GO" id="GO:0016757">
    <property type="term" value="F:glycosyltransferase activity"/>
    <property type="evidence" value="ECO:0007669"/>
    <property type="project" value="InterPro"/>
</dbReference>
<dbReference type="PANTHER" id="PTHR12526">
    <property type="entry name" value="GLYCOSYLTRANSFERASE"/>
    <property type="match status" value="1"/>
</dbReference>
<dbReference type="SUPFAM" id="SSF53756">
    <property type="entry name" value="UDP-Glycosyltransferase/glycogen phosphorylase"/>
    <property type="match status" value="1"/>
</dbReference>
<evidence type="ECO:0000259" key="2">
    <source>
        <dbReference type="Pfam" id="PF13439"/>
    </source>
</evidence>
<dbReference type="RefSeq" id="WP_096364550.1">
    <property type="nucleotide sequence ID" value="NZ_AP018052.1"/>
</dbReference>
<dbReference type="AlphaFoldDB" id="A0A1Z4VMY5"/>
<keyword evidence="3" id="KW-0808">Transferase</keyword>
<dbReference type="EMBL" id="AP018052">
    <property type="protein sequence ID" value="BAZ92986.1"/>
    <property type="molecule type" value="Genomic_DNA"/>
</dbReference>
<accession>A0A1Z4VMY5</accession>
<keyword evidence="4" id="KW-1185">Reference proteome</keyword>
<dbReference type="Pfam" id="PF00534">
    <property type="entry name" value="Glycos_transf_1"/>
    <property type="match status" value="1"/>
</dbReference>
<dbReference type="InterPro" id="IPR001296">
    <property type="entry name" value="Glyco_trans_1"/>
</dbReference>
<reference evidence="3 4" key="1">
    <citation type="submission" date="2017-05" db="EMBL/GenBank/DDBJ databases">
        <title>Thiocyanate degradation by Thiohalobacter thiocyanaticus FOKN1.</title>
        <authorList>
            <person name="Oshiki M."/>
            <person name="Fukushima T."/>
            <person name="Kawano S."/>
            <person name="Nakagawa J."/>
        </authorList>
    </citation>
    <scope>NUCLEOTIDE SEQUENCE [LARGE SCALE GENOMIC DNA]</scope>
    <source>
        <strain evidence="3 4">FOKN1</strain>
    </source>
</reference>
<evidence type="ECO:0000259" key="1">
    <source>
        <dbReference type="Pfam" id="PF00534"/>
    </source>
</evidence>
<feature type="domain" description="Glycosyltransferase subfamily 4-like N-terminal" evidence="2">
    <location>
        <begin position="14"/>
        <end position="174"/>
    </location>
</feature>
<dbReference type="Proteomes" id="UP000218765">
    <property type="component" value="Chromosome"/>
</dbReference>
<dbReference type="OrthoDB" id="6194329at2"/>